<keyword evidence="29" id="KW-1133">Transmembrane helix</keyword>
<dbReference type="OrthoDB" id="448002at2759"/>
<keyword evidence="16" id="KW-0547">Nucleotide-binding</keyword>
<dbReference type="SMART" id="SM00840">
    <property type="entry name" value="DALR_2"/>
    <property type="match status" value="1"/>
</dbReference>
<organism evidence="31 32">
    <name type="scientific">Symbiodinium necroappetens</name>
    <dbReference type="NCBI Taxonomy" id="1628268"/>
    <lineage>
        <taxon>Eukaryota</taxon>
        <taxon>Sar</taxon>
        <taxon>Alveolata</taxon>
        <taxon>Dinophyceae</taxon>
        <taxon>Suessiales</taxon>
        <taxon>Symbiodiniaceae</taxon>
        <taxon>Symbiodinium</taxon>
    </lineage>
</organism>
<evidence type="ECO:0000256" key="3">
    <source>
        <dbReference type="ARBA" id="ARBA00005594"/>
    </source>
</evidence>
<dbReference type="SUPFAM" id="SSF54631">
    <property type="entry name" value="CBS-domain pair"/>
    <property type="match status" value="1"/>
</dbReference>
<keyword evidence="29" id="KW-0812">Transmembrane</keyword>
<comment type="similarity">
    <text evidence="4">Belongs to the thymidylate kinase family.</text>
</comment>
<dbReference type="InterPro" id="IPR036318">
    <property type="entry name" value="FAD-bd_PCMH-like_sf"/>
</dbReference>
<accession>A0A812ZSX7</accession>
<evidence type="ECO:0000313" key="31">
    <source>
        <dbReference type="EMBL" id="CAE7840088.1"/>
    </source>
</evidence>
<evidence type="ECO:0000313" key="32">
    <source>
        <dbReference type="Proteomes" id="UP000601435"/>
    </source>
</evidence>
<comment type="cofactor">
    <cofactor evidence="1">
        <name>Zn(2+)</name>
        <dbReference type="ChEBI" id="CHEBI:29105"/>
    </cofactor>
</comment>
<keyword evidence="22" id="KW-0648">Protein biosynthesis</keyword>
<keyword evidence="24" id="KW-0030">Aminoacyl-tRNA synthetase</keyword>
<dbReference type="CDD" id="cd01672">
    <property type="entry name" value="TMPK"/>
    <property type="match status" value="1"/>
</dbReference>
<evidence type="ECO:0000256" key="19">
    <source>
        <dbReference type="ARBA" id="ARBA00022801"/>
    </source>
</evidence>
<evidence type="ECO:0000256" key="20">
    <source>
        <dbReference type="ARBA" id="ARBA00022833"/>
    </source>
</evidence>
<comment type="similarity">
    <text evidence="5">Belongs to the endoribonuclease YbeY family.</text>
</comment>
<evidence type="ECO:0000256" key="28">
    <source>
        <dbReference type="SAM" id="MobiDB-lite"/>
    </source>
</evidence>
<dbReference type="GO" id="GO:0004519">
    <property type="term" value="F:endonuclease activity"/>
    <property type="evidence" value="ECO:0007669"/>
    <property type="project" value="UniProtKB-KW"/>
</dbReference>
<dbReference type="GO" id="GO:0004798">
    <property type="term" value="F:dTMP kinase activity"/>
    <property type="evidence" value="ECO:0007669"/>
    <property type="project" value="UniProtKB-EC"/>
</dbReference>
<dbReference type="EC" id="2.7.4.9" evidence="7"/>
<evidence type="ECO:0000256" key="18">
    <source>
        <dbReference type="ARBA" id="ARBA00022777"/>
    </source>
</evidence>
<evidence type="ECO:0000256" key="4">
    <source>
        <dbReference type="ARBA" id="ARBA00009776"/>
    </source>
</evidence>
<feature type="domain" description="CBS" evidence="30">
    <location>
        <begin position="440"/>
        <end position="497"/>
    </location>
</feature>
<dbReference type="InterPro" id="IPR015273">
    <property type="entry name" value="Cys-tRNA-synt_Ia_DALR"/>
</dbReference>
<dbReference type="SUPFAM" id="SSF47323">
    <property type="entry name" value="Anticodon-binding domain of a subclass of class I aminoacyl-tRNA synthetases"/>
    <property type="match status" value="1"/>
</dbReference>
<evidence type="ECO:0000256" key="6">
    <source>
        <dbReference type="ARBA" id="ARBA00012832"/>
    </source>
</evidence>
<keyword evidence="12" id="KW-0540">Nuclease</keyword>
<evidence type="ECO:0000256" key="21">
    <source>
        <dbReference type="ARBA" id="ARBA00022840"/>
    </source>
</evidence>
<dbReference type="Gene3D" id="3.40.50.620">
    <property type="entry name" value="HUPs"/>
    <property type="match status" value="1"/>
</dbReference>
<dbReference type="Pfam" id="PF02223">
    <property type="entry name" value="Thymidylate_kin"/>
    <property type="match status" value="1"/>
</dbReference>
<keyword evidence="13" id="KW-0479">Metal-binding</keyword>
<name>A0A812ZSX7_9DINO</name>
<feature type="transmembrane region" description="Helical" evidence="29">
    <location>
        <begin position="259"/>
        <end position="277"/>
    </location>
</feature>
<evidence type="ECO:0000256" key="1">
    <source>
        <dbReference type="ARBA" id="ARBA00001947"/>
    </source>
</evidence>
<dbReference type="HAMAP" id="MF_00165">
    <property type="entry name" value="Thymidylate_kinase"/>
    <property type="match status" value="1"/>
</dbReference>
<dbReference type="Proteomes" id="UP000601435">
    <property type="component" value="Unassembled WGS sequence"/>
</dbReference>
<dbReference type="InterPro" id="IPR015803">
    <property type="entry name" value="Cys-tRNA-ligase"/>
</dbReference>
<comment type="caution">
    <text evidence="31">The sequence shown here is derived from an EMBL/GenBank/DDBJ whole genome shotgun (WGS) entry which is preliminary data.</text>
</comment>
<dbReference type="EMBL" id="CAJNJA010050141">
    <property type="protein sequence ID" value="CAE7840088.1"/>
    <property type="molecule type" value="Genomic_DNA"/>
</dbReference>
<dbReference type="InterPro" id="IPR016169">
    <property type="entry name" value="FAD-bd_PCMH_sub2"/>
</dbReference>
<evidence type="ECO:0000256" key="8">
    <source>
        <dbReference type="ARBA" id="ARBA00014738"/>
    </source>
</evidence>
<dbReference type="GO" id="GO:0004222">
    <property type="term" value="F:metalloendopeptidase activity"/>
    <property type="evidence" value="ECO:0007669"/>
    <property type="project" value="InterPro"/>
</dbReference>
<dbReference type="SUPFAM" id="SSF52540">
    <property type="entry name" value="P-loop containing nucleoside triphosphate hydrolases"/>
    <property type="match status" value="1"/>
</dbReference>
<comment type="similarity">
    <text evidence="3">Belongs to the class-I aminoacyl-tRNA synthetase family.</text>
</comment>
<dbReference type="GO" id="GO:0006364">
    <property type="term" value="P:rRNA processing"/>
    <property type="evidence" value="ECO:0007669"/>
    <property type="project" value="InterPro"/>
</dbReference>
<protein>
    <recommendedName>
        <fullName evidence="8">Cysteine--tRNA ligase</fullName>
        <ecNumber evidence="7">2.7.4.9</ecNumber>
        <ecNumber evidence="6">6.1.1.16</ecNumber>
    </recommendedName>
    <alternativeName>
        <fullName evidence="25">Cysteinyl-tRNA synthetase</fullName>
    </alternativeName>
</protein>
<dbReference type="PRINTS" id="PR00983">
    <property type="entry name" value="TRNASYNTHCYS"/>
</dbReference>
<evidence type="ECO:0000256" key="25">
    <source>
        <dbReference type="ARBA" id="ARBA00031499"/>
    </source>
</evidence>
<dbReference type="FunFam" id="3.10.580.10:FF:000002">
    <property type="entry name" value="Magnesium/cobalt efflux protein CorC"/>
    <property type="match status" value="1"/>
</dbReference>
<dbReference type="GO" id="GO:0005524">
    <property type="term" value="F:ATP binding"/>
    <property type="evidence" value="ECO:0007669"/>
    <property type="project" value="UniProtKB-KW"/>
</dbReference>
<evidence type="ECO:0000256" key="14">
    <source>
        <dbReference type="ARBA" id="ARBA00022727"/>
    </source>
</evidence>
<keyword evidence="17" id="KW-0255">Endonuclease</keyword>
<keyword evidence="29" id="KW-0472">Membrane</keyword>
<dbReference type="Pfam" id="PF23493">
    <property type="entry name" value="CysS_C"/>
    <property type="match status" value="1"/>
</dbReference>
<keyword evidence="18" id="KW-0418">Kinase</keyword>
<comment type="subcellular location">
    <subcellularLocation>
        <location evidence="2">Cytoplasm</location>
    </subcellularLocation>
</comment>
<dbReference type="SUPFAM" id="SSF55486">
    <property type="entry name" value="Metalloproteases ('zincins'), catalytic domain"/>
    <property type="match status" value="1"/>
</dbReference>
<dbReference type="GO" id="GO:0050660">
    <property type="term" value="F:flavin adenine dinucleotide binding"/>
    <property type="evidence" value="ECO:0007669"/>
    <property type="project" value="InterPro"/>
</dbReference>
<feature type="transmembrane region" description="Helical" evidence="29">
    <location>
        <begin position="226"/>
        <end position="247"/>
    </location>
</feature>
<keyword evidence="11" id="KW-0808">Transferase</keyword>
<dbReference type="Gene3D" id="1.20.120.1910">
    <property type="entry name" value="Cysteine-tRNA ligase, C-terminal anti-codon recognition domain"/>
    <property type="match status" value="1"/>
</dbReference>
<dbReference type="PROSITE" id="PS51371">
    <property type="entry name" value="CBS"/>
    <property type="match status" value="2"/>
</dbReference>
<evidence type="ECO:0000256" key="5">
    <source>
        <dbReference type="ARBA" id="ARBA00010875"/>
    </source>
</evidence>
<evidence type="ECO:0000256" key="2">
    <source>
        <dbReference type="ARBA" id="ARBA00004496"/>
    </source>
</evidence>
<dbReference type="InterPro" id="IPR023091">
    <property type="entry name" value="MetalPrtase_cat_dom_sf_prd"/>
</dbReference>
<keyword evidence="14" id="KW-0545">Nucleotide biosynthesis</keyword>
<evidence type="ECO:0000256" key="10">
    <source>
        <dbReference type="ARBA" id="ARBA00022598"/>
    </source>
</evidence>
<dbReference type="InterPro" id="IPR039430">
    <property type="entry name" value="Thymidylate_kin-like_dom"/>
</dbReference>
<evidence type="ECO:0000256" key="15">
    <source>
        <dbReference type="ARBA" id="ARBA00022737"/>
    </source>
</evidence>
<keyword evidence="32" id="KW-1185">Reference proteome</keyword>
<dbReference type="HAMAP" id="MF_00009">
    <property type="entry name" value="Endoribonucl_YbeY"/>
    <property type="match status" value="1"/>
</dbReference>
<dbReference type="CDD" id="cd04590">
    <property type="entry name" value="CBS_pair_CorC_HlyC_assoc"/>
    <property type="match status" value="1"/>
</dbReference>
<gene>
    <name evidence="31" type="primary">cysS</name>
    <name evidence="31" type="ORF">SNEC2469_LOCUS25424</name>
</gene>
<evidence type="ECO:0000256" key="17">
    <source>
        <dbReference type="ARBA" id="ARBA00022759"/>
    </source>
</evidence>
<dbReference type="EC" id="6.1.1.16" evidence="6"/>
<dbReference type="Gene3D" id="3.30.465.10">
    <property type="match status" value="1"/>
</dbReference>
<dbReference type="GO" id="GO:0006423">
    <property type="term" value="P:cysteinyl-tRNA aminoacylation"/>
    <property type="evidence" value="ECO:0007669"/>
    <property type="project" value="InterPro"/>
</dbReference>
<evidence type="ECO:0000256" key="7">
    <source>
        <dbReference type="ARBA" id="ARBA00012980"/>
    </source>
</evidence>
<dbReference type="GO" id="GO:0006233">
    <property type="term" value="P:dTDP biosynthetic process"/>
    <property type="evidence" value="ECO:0007669"/>
    <property type="project" value="InterPro"/>
</dbReference>
<dbReference type="InterPro" id="IPR024909">
    <property type="entry name" value="Cys-tRNA/MSH_ligase"/>
</dbReference>
<dbReference type="InterPro" id="IPR027417">
    <property type="entry name" value="P-loop_NTPase"/>
</dbReference>
<keyword evidence="23 27" id="KW-0129">CBS domain</keyword>
<dbReference type="InterPro" id="IPR014729">
    <property type="entry name" value="Rossmann-like_a/b/a_fold"/>
</dbReference>
<evidence type="ECO:0000256" key="12">
    <source>
        <dbReference type="ARBA" id="ARBA00022722"/>
    </source>
</evidence>
<dbReference type="Pfam" id="PF03471">
    <property type="entry name" value="CorC_HlyC"/>
    <property type="match status" value="1"/>
</dbReference>
<evidence type="ECO:0000256" key="16">
    <source>
        <dbReference type="ARBA" id="ARBA00022741"/>
    </source>
</evidence>
<keyword evidence="15" id="KW-0677">Repeat</keyword>
<dbReference type="InterPro" id="IPR032678">
    <property type="entry name" value="tRNA-synt_1_cat_dom"/>
</dbReference>
<dbReference type="InterPro" id="IPR009080">
    <property type="entry name" value="tRNAsynth_Ia_anticodon-bd"/>
</dbReference>
<dbReference type="GO" id="GO:0046872">
    <property type="term" value="F:metal ion binding"/>
    <property type="evidence" value="ECO:0007669"/>
    <property type="project" value="UniProtKB-KW"/>
</dbReference>
<dbReference type="Pfam" id="PF02130">
    <property type="entry name" value="YbeY"/>
    <property type="match status" value="1"/>
</dbReference>
<dbReference type="PANTHER" id="PTHR10890">
    <property type="entry name" value="CYSTEINYL-TRNA SYNTHETASE"/>
    <property type="match status" value="1"/>
</dbReference>
<dbReference type="Gene3D" id="3.40.390.30">
    <property type="entry name" value="Metalloproteases ('zincins'), catalytic domain"/>
    <property type="match status" value="1"/>
</dbReference>
<keyword evidence="21" id="KW-0067">ATP-binding</keyword>
<dbReference type="InterPro" id="IPR005170">
    <property type="entry name" value="Transptr-assoc_dom"/>
</dbReference>
<dbReference type="InterPro" id="IPR000644">
    <property type="entry name" value="CBS_dom"/>
</dbReference>
<evidence type="ECO:0000256" key="13">
    <source>
        <dbReference type="ARBA" id="ARBA00022723"/>
    </source>
</evidence>
<comment type="catalytic activity">
    <reaction evidence="26">
        <text>dTMP + ATP = dTDP + ADP</text>
        <dbReference type="Rhea" id="RHEA:13517"/>
        <dbReference type="ChEBI" id="CHEBI:30616"/>
        <dbReference type="ChEBI" id="CHEBI:58369"/>
        <dbReference type="ChEBI" id="CHEBI:63528"/>
        <dbReference type="ChEBI" id="CHEBI:456216"/>
        <dbReference type="EC" id="2.7.4.9"/>
    </reaction>
</comment>
<dbReference type="GO" id="GO:0004817">
    <property type="term" value="F:cysteine-tRNA ligase activity"/>
    <property type="evidence" value="ECO:0007669"/>
    <property type="project" value="UniProtKB-EC"/>
</dbReference>
<dbReference type="InterPro" id="IPR044751">
    <property type="entry name" value="Ion_transp-like_CBS"/>
</dbReference>
<dbReference type="SUPFAM" id="SSF52374">
    <property type="entry name" value="Nucleotidylyl transferase"/>
    <property type="match status" value="1"/>
</dbReference>
<feature type="compositionally biased region" description="Polar residues" evidence="28">
    <location>
        <begin position="1"/>
        <end position="11"/>
    </location>
</feature>
<dbReference type="InterPro" id="IPR046342">
    <property type="entry name" value="CBS_dom_sf"/>
</dbReference>
<dbReference type="SMART" id="SM01091">
    <property type="entry name" value="CorC_HlyC"/>
    <property type="match status" value="1"/>
</dbReference>
<keyword evidence="19" id="KW-0378">Hydrolase</keyword>
<evidence type="ECO:0000256" key="26">
    <source>
        <dbReference type="ARBA" id="ARBA00048743"/>
    </source>
</evidence>
<dbReference type="SUPFAM" id="SSF56176">
    <property type="entry name" value="FAD-binding/transporter-associated domain-like"/>
    <property type="match status" value="1"/>
</dbReference>
<evidence type="ECO:0000256" key="23">
    <source>
        <dbReference type="ARBA" id="ARBA00023122"/>
    </source>
</evidence>
<keyword evidence="9" id="KW-0963">Cytoplasm</keyword>
<evidence type="ECO:0000256" key="24">
    <source>
        <dbReference type="ARBA" id="ARBA00023146"/>
    </source>
</evidence>
<dbReference type="NCBIfam" id="TIGR00041">
    <property type="entry name" value="DTMP_kinase"/>
    <property type="match status" value="1"/>
</dbReference>
<evidence type="ECO:0000256" key="11">
    <source>
        <dbReference type="ARBA" id="ARBA00022679"/>
    </source>
</evidence>
<dbReference type="GO" id="GO:0005829">
    <property type="term" value="C:cytosol"/>
    <property type="evidence" value="ECO:0007669"/>
    <property type="project" value="TreeGrafter"/>
</dbReference>
<dbReference type="InterPro" id="IPR002036">
    <property type="entry name" value="YbeY"/>
</dbReference>
<dbReference type="Pfam" id="PF01406">
    <property type="entry name" value="tRNA-synt_1e"/>
    <property type="match status" value="1"/>
</dbReference>
<dbReference type="InterPro" id="IPR056411">
    <property type="entry name" value="CysS_C"/>
</dbReference>
<feature type="region of interest" description="Disordered" evidence="28">
    <location>
        <begin position="1"/>
        <end position="47"/>
    </location>
</feature>
<dbReference type="InterPro" id="IPR018094">
    <property type="entry name" value="Thymidylate_kinase"/>
</dbReference>
<reference evidence="31" key="1">
    <citation type="submission" date="2021-02" db="EMBL/GenBank/DDBJ databases">
        <authorList>
            <person name="Dougan E. K."/>
            <person name="Rhodes N."/>
            <person name="Thang M."/>
            <person name="Chan C."/>
        </authorList>
    </citation>
    <scope>NUCLEOTIDE SEQUENCE</scope>
</reference>
<dbReference type="HAMAP" id="MF_00041">
    <property type="entry name" value="Cys_tRNA_synth"/>
    <property type="match status" value="1"/>
</dbReference>
<evidence type="ECO:0000256" key="27">
    <source>
        <dbReference type="PROSITE-ProRule" id="PRU00703"/>
    </source>
</evidence>
<dbReference type="Gene3D" id="3.40.50.300">
    <property type="entry name" value="P-loop containing nucleotide triphosphate hydrolases"/>
    <property type="match status" value="1"/>
</dbReference>
<keyword evidence="10" id="KW-0436">Ligase</keyword>
<dbReference type="NCBIfam" id="TIGR00043">
    <property type="entry name" value="rRNA maturation RNase YbeY"/>
    <property type="match status" value="1"/>
</dbReference>
<dbReference type="Pfam" id="PF00571">
    <property type="entry name" value="CBS"/>
    <property type="match status" value="2"/>
</dbReference>
<evidence type="ECO:0000256" key="22">
    <source>
        <dbReference type="ARBA" id="ARBA00022917"/>
    </source>
</evidence>
<evidence type="ECO:0000256" key="9">
    <source>
        <dbReference type="ARBA" id="ARBA00022490"/>
    </source>
</evidence>
<dbReference type="Gene3D" id="3.10.580.10">
    <property type="entry name" value="CBS-domain"/>
    <property type="match status" value="1"/>
</dbReference>
<sequence>MNAPSTMTPTHTEGDTSHAVSGPPDDSAEPSPTEPPSPSRETADSGAEPAIEILDATRTLSTADLSALTSHAQRACALAGAAGGEVRVRLVRDDEMAAAHEEHCGVPGTTDVITFDLNESPNATLDADLLVCLDEAARQAERREHTLARELLLYILHGALHCLGEDDKTEAASERMHAREDEILEAMGALRDYSIRKLQEIADSNGGMAKLDPIVSDPEGHALMPGLLRALAFATFIVASFFLVDTFAVSESGETTVRIWVLVLEIIVDAVIGYFLILELPASVAQHAGEKIIHAGAGLLRAGYFLALPLRKMRFYDIAVKRLAGATGTTAADEIEDDLLSAVSEGEREGTLGETEREMIEAVVELRTMTVEEVMTPRTEIEGLELTDDLKAARDYIHEVGHSRIPVYRDDLDHLVGILYAKDLLAFLGEADKPFTMRDVLREPMFLPETRSINEALLDMRSQKIHLAIVLDEYGGTAGLITIEDILEEIVGEIEDEYEPEHETPPAIEVDAPNRTADVDARAYLDDANDALKPIEILLEESEDYETVGGWVMSKLGHIPVAGETFSVNGYDIEVLEAEPTRVRKLRFVARPPAEPASEASPEPVTFYTCGPTVYDYAHIGNFRSFLAADVLRRWLESPLCERVTPDGAPEGSGGSGGYRVTHVMNLTDVGHMVDDGDADGGGEDKMEAARERLLEQKKSGRLPEGADASFDPNSPWDIARFYIDAFIQDALALGMKVVREAQEKPELLPRPTNEVRGMLEMILTLLDKGCAYVASDGVAYFDTQKFPAYGKLSGNTLENIRSGAGGRVSDAAQSVKKHPADFMLWKPDTKHLMKWDPPEVLKDSPDLAQKARDAGLREGYPGWHLECSVMARKYLGAEVIDLHSGGEDNIFPHHECEIAQSCCATGKDEFARYWFHARFLQVEGAKMSKSAGNFFTVRDLMAKGFAPDAIRLELIKTHYRSNANFTEQGLKDSKRIVTRWRTFLEKAEASSEAGERNGDAAHKFARAMNEDLNIAGALGVISSWINATTEPTRADADLLREFDGVLGVLDLDAEVATESSGDEDAKIDALVQARQDARKNRDFAEADRLRDELTALGVVVEDTCDLGALRGRFIVFEGPDGSGKSTQFSRLKQTCRDAGVTVTAVREPGGTAIGERIRSVLLDPDLDEMSLRCEMMLYMASRAQLVEEVIRPALSRNELVMADRFVSSTIAYQGHAGGFPIADIMLVAQAAVGPLEGGCWPDLTLIFDVDAETAASRLSSEKDRMEQKSASYHAKVREGYLAQAREAPGRFAVIDATADVDEVTRRLYDTIGAHPALTSAAR</sequence>
<dbReference type="PANTHER" id="PTHR10890:SF3">
    <property type="entry name" value="CYSTEINE--TRNA LIGASE, CYTOPLASMIC"/>
    <property type="match status" value="1"/>
</dbReference>
<evidence type="ECO:0000259" key="30">
    <source>
        <dbReference type="PROSITE" id="PS51371"/>
    </source>
</evidence>
<proteinExistence type="inferred from homology"/>
<dbReference type="FunFam" id="3.40.50.300:FF:000225">
    <property type="entry name" value="Thymidylate kinase"/>
    <property type="match status" value="1"/>
</dbReference>
<keyword evidence="20" id="KW-0862">Zinc</keyword>
<evidence type="ECO:0000256" key="29">
    <source>
        <dbReference type="SAM" id="Phobius"/>
    </source>
</evidence>
<feature type="domain" description="CBS" evidence="30">
    <location>
        <begin position="375"/>
        <end position="435"/>
    </location>
</feature>